<proteinExistence type="predicted"/>
<organism evidence="2 3">
    <name type="scientific">Marinitoga piezophila (strain DSM 14283 / JCM 11233 / KA3)</name>
    <dbReference type="NCBI Taxonomy" id="443254"/>
    <lineage>
        <taxon>Bacteria</taxon>
        <taxon>Thermotogati</taxon>
        <taxon>Thermotogota</taxon>
        <taxon>Thermotogae</taxon>
        <taxon>Petrotogales</taxon>
        <taxon>Petrotogaceae</taxon>
        <taxon>Marinitoga</taxon>
    </lineage>
</organism>
<sequence>MGYYSKSPEEWKKLDEEKAKKDKLRQIQKRRQKINNMLIIFISILAIAFIFISKKYFPRYNFGFYVLVDKISYSIFSSDKYTYPDPLTISVSMNNSTTSPIDVKIDSFKFIIYKITGDSSETFYKFEYPKIIKYQLSPYETKKIFDLMNINPLSKIPDGKYIIYSTFNSNGKEIKLHKEIDYIHTVRYNVYLKKGFFLENEYPQLIIEARNYSEETRQFEFKGTIQIYTKKKKLIKEIPVDFGYLTLKSLEKKVNDFNIPRIEKGTYDLYFVSKQFNQAVYIPFPITDKIETKLKNISLSMDTYLFYPVNEKFQGIFYINNKDLKKERFIEITGYSLRLINLDKNTVVFNYENSDKRRIYINAGGKAIVYYLSPYDRPVTLSIPGKYQLIYTVKTNESVIERKVTVYVGINQNK</sequence>
<keyword evidence="1" id="KW-0812">Transmembrane</keyword>
<dbReference type="AlphaFoldDB" id="H2J3Z4"/>
<dbReference type="RefSeq" id="WP_014295794.1">
    <property type="nucleotide sequence ID" value="NC_016751.1"/>
</dbReference>
<dbReference type="Proteomes" id="UP000007161">
    <property type="component" value="Chromosome"/>
</dbReference>
<dbReference type="HOGENOM" id="CLU_686826_0_0_0"/>
<gene>
    <name evidence="2" type="ordered locus">Marpi_0270</name>
</gene>
<reference evidence="2 3" key="1">
    <citation type="journal article" date="2012" name="J. Bacteriol.">
        <title>Complete Genome Sequence of the Thermophilic, Piezophilic, Heterotrophic Bacterium Marinitoga piezophila KA3.</title>
        <authorList>
            <person name="Lucas S."/>
            <person name="Han J."/>
            <person name="Lapidus A."/>
            <person name="Cheng J.F."/>
            <person name="Goodwin L.A."/>
            <person name="Pitluck S."/>
            <person name="Peters L."/>
            <person name="Mikhailova N."/>
            <person name="Teshima H."/>
            <person name="Detter J.C."/>
            <person name="Han C."/>
            <person name="Tapia R."/>
            <person name="Land M."/>
            <person name="Hauser L."/>
            <person name="Kyrpides N.C."/>
            <person name="Ivanova N."/>
            <person name="Pagani I."/>
            <person name="Vannier P."/>
            <person name="Oger P."/>
            <person name="Bartlett D.H."/>
            <person name="Noll K.M."/>
            <person name="Woyke T."/>
            <person name="Jebbar M."/>
        </authorList>
    </citation>
    <scope>NUCLEOTIDE SEQUENCE [LARGE SCALE GENOMIC DNA]</scope>
    <source>
        <strain evidence="3">DSM 14283 / JCM 11233 / KA3</strain>
    </source>
</reference>
<keyword evidence="1" id="KW-1133">Transmembrane helix</keyword>
<keyword evidence="3" id="KW-1185">Reference proteome</keyword>
<evidence type="ECO:0000313" key="3">
    <source>
        <dbReference type="Proteomes" id="UP000007161"/>
    </source>
</evidence>
<dbReference type="OrthoDB" id="49303at2"/>
<feature type="transmembrane region" description="Helical" evidence="1">
    <location>
        <begin position="34"/>
        <end position="52"/>
    </location>
</feature>
<dbReference type="KEGG" id="mpz:Marpi_0270"/>
<accession>H2J3Z4</accession>
<dbReference type="STRING" id="443254.Marpi_0270"/>
<evidence type="ECO:0000313" key="2">
    <source>
        <dbReference type="EMBL" id="AEX84722.1"/>
    </source>
</evidence>
<dbReference type="EMBL" id="CP003257">
    <property type="protein sequence ID" value="AEX84722.1"/>
    <property type="molecule type" value="Genomic_DNA"/>
</dbReference>
<evidence type="ECO:0000256" key="1">
    <source>
        <dbReference type="SAM" id="Phobius"/>
    </source>
</evidence>
<keyword evidence="1" id="KW-0472">Membrane</keyword>
<reference evidence="3" key="2">
    <citation type="submission" date="2012-01" db="EMBL/GenBank/DDBJ databases">
        <title>Complete sequence of chromosome of Marinitoga piezophila KA3.</title>
        <authorList>
            <person name="Lucas S."/>
            <person name="Han J."/>
            <person name="Lapidus A."/>
            <person name="Cheng J.-F."/>
            <person name="Goodwin L."/>
            <person name="Pitluck S."/>
            <person name="Peters L."/>
            <person name="Mikhailova N."/>
            <person name="Teshima H."/>
            <person name="Detter J.C."/>
            <person name="Han C."/>
            <person name="Tapia R."/>
            <person name="Land M."/>
            <person name="Hauser L."/>
            <person name="Kyrpides N."/>
            <person name="Ivanova N."/>
            <person name="Pagani I."/>
            <person name="Jebbar M."/>
            <person name="Vannier P."/>
            <person name="Oger P."/>
            <person name="Cario A."/>
            <person name="Bartlett D."/>
            <person name="Noll K.M."/>
            <person name="Woyke T."/>
        </authorList>
    </citation>
    <scope>NUCLEOTIDE SEQUENCE [LARGE SCALE GENOMIC DNA]</scope>
    <source>
        <strain evidence="3">DSM 14283 / JCM 11233 / KA3</strain>
    </source>
</reference>
<name>H2J3Z4_MARPK</name>
<protein>
    <submittedName>
        <fullName evidence="2">Uncharacterized protein</fullName>
    </submittedName>
</protein>